<dbReference type="KEGG" id="emc:129337270"/>
<name>A0AA97L8F7_EUBMA</name>
<feature type="region of interest" description="Disordered" evidence="1">
    <location>
        <begin position="92"/>
        <end position="136"/>
    </location>
</feature>
<keyword evidence="2" id="KW-1185">Reference proteome</keyword>
<dbReference type="RefSeq" id="XP_054846815.1">
    <property type="nucleotide sequence ID" value="XM_054990840.1"/>
</dbReference>
<dbReference type="GeneID" id="129337270"/>
<evidence type="ECO:0000256" key="1">
    <source>
        <dbReference type="SAM" id="MobiDB-lite"/>
    </source>
</evidence>
<organism evidence="2 3">
    <name type="scientific">Eublepharis macularius</name>
    <name type="common">Leopard gecko</name>
    <name type="synonym">Cyrtodactylus macularius</name>
    <dbReference type="NCBI Taxonomy" id="481883"/>
    <lineage>
        <taxon>Eukaryota</taxon>
        <taxon>Metazoa</taxon>
        <taxon>Chordata</taxon>
        <taxon>Craniata</taxon>
        <taxon>Vertebrata</taxon>
        <taxon>Euteleostomi</taxon>
        <taxon>Lepidosauria</taxon>
        <taxon>Squamata</taxon>
        <taxon>Bifurcata</taxon>
        <taxon>Gekkota</taxon>
        <taxon>Eublepharidae</taxon>
        <taxon>Eublepharinae</taxon>
        <taxon>Eublepharis</taxon>
    </lineage>
</organism>
<dbReference type="PANTHER" id="PTHR34759:SF1">
    <property type="entry name" value="SPERMATOGENESIS-ASSOCIATED PROTEIN 48"/>
    <property type="match status" value="1"/>
</dbReference>
<evidence type="ECO:0000313" key="2">
    <source>
        <dbReference type="Proteomes" id="UP001190640"/>
    </source>
</evidence>
<gene>
    <name evidence="3" type="primary">SPATA48</name>
</gene>
<feature type="region of interest" description="Disordered" evidence="1">
    <location>
        <begin position="1"/>
        <end position="22"/>
    </location>
</feature>
<proteinExistence type="predicted"/>
<dbReference type="Proteomes" id="UP001190640">
    <property type="component" value="Chromosome 11"/>
</dbReference>
<reference evidence="3" key="1">
    <citation type="submission" date="2025-08" db="UniProtKB">
        <authorList>
            <consortium name="RefSeq"/>
        </authorList>
    </citation>
    <scope>IDENTIFICATION</scope>
    <source>
        <tissue evidence="3">Blood</tissue>
    </source>
</reference>
<accession>A0AA97L8F7</accession>
<dbReference type="InterPro" id="IPR027867">
    <property type="entry name" value="SPATA48"/>
</dbReference>
<dbReference type="PANTHER" id="PTHR34759">
    <property type="entry name" value="SPERMATOGENESIS-ASSOCIATED PROTEIN 48"/>
    <property type="match status" value="1"/>
</dbReference>
<dbReference type="AlphaFoldDB" id="A0AA97L8F7"/>
<dbReference type="CTD" id="100130988"/>
<sequence length="422" mass="47436">MASEVTARQFSPLKRLEPPSNSYYKMTQKQHEGLLKRMYMPFVRGPEDRHYFPSFEDKYSHSFLKSNPYTPPEEKNYPFAPHRDDVPAVNTFSGFVSPGADADQNVSSGTIPESPKGGRDAPLPQQAVPVPHRRAETSCGRPALLLKGLNQDRRWNSRWVPEVSLKAQAAKWINPVKVMPVLPEVKECFSPHTFIFKEDSGAKSSDPSSEACQDEKARKYMYTSATQSGYEDVPWDRMLLPKPQIDPTLEAMTDCVSQCFKLKRYEAAPEISQVAGGLWDRFQTRSFTVPHKPINFVSPSSRTEQIPLYTGHIGAENFDDVDNANVDLIMHGKVRTVKPCYVKSSYALNTSGYTGKVHWSATQPANSNLPPTSPSTISRMHGHMVKQGQPTKFPHLGPLSQLVTPTEPQNSFNKKVKERIKI</sequence>
<dbReference type="Pfam" id="PF15073">
    <property type="entry name" value="SPATA48"/>
    <property type="match status" value="1"/>
</dbReference>
<protein>
    <submittedName>
        <fullName evidence="3">Spermatogenesis-associated protein 48</fullName>
    </submittedName>
</protein>
<evidence type="ECO:0000313" key="3">
    <source>
        <dbReference type="RefSeq" id="XP_054846815.1"/>
    </source>
</evidence>